<keyword evidence="6 13" id="KW-0964">Secreted</keyword>
<feature type="domain" description="Plastocyanin-like" evidence="16">
    <location>
        <begin position="31"/>
        <end position="145"/>
    </location>
</feature>
<evidence type="ECO:0000256" key="12">
    <source>
        <dbReference type="ARBA" id="ARBA00023185"/>
    </source>
</evidence>
<comment type="caution">
    <text evidence="17">The sequence shown here is derived from an EMBL/GenBank/DDBJ whole genome shotgun (WGS) entry which is preliminary data.</text>
</comment>
<evidence type="ECO:0000256" key="5">
    <source>
        <dbReference type="ARBA" id="ARBA00022523"/>
    </source>
</evidence>
<evidence type="ECO:0000256" key="6">
    <source>
        <dbReference type="ARBA" id="ARBA00022525"/>
    </source>
</evidence>
<comment type="function">
    <text evidence="13">Lignin degradation and detoxification of lignin-derived products.</text>
</comment>
<proteinExistence type="inferred from homology"/>
<dbReference type="CDD" id="cd13875">
    <property type="entry name" value="CuRO_2_LCC_plant"/>
    <property type="match status" value="1"/>
</dbReference>
<feature type="domain" description="Plastocyanin-like" evidence="14">
    <location>
        <begin position="151"/>
        <end position="288"/>
    </location>
</feature>
<dbReference type="OrthoDB" id="2121828at2759"/>
<dbReference type="InterPro" id="IPR011706">
    <property type="entry name" value="Cu-oxidase_C"/>
</dbReference>
<feature type="domain" description="Plastocyanin-like" evidence="15">
    <location>
        <begin position="393"/>
        <end position="530"/>
    </location>
</feature>
<dbReference type="Proteomes" id="UP000187203">
    <property type="component" value="Unassembled WGS sequence"/>
</dbReference>
<dbReference type="GO" id="GO:0048046">
    <property type="term" value="C:apoplast"/>
    <property type="evidence" value="ECO:0007669"/>
    <property type="project" value="UniProtKB-SubCell"/>
</dbReference>
<evidence type="ECO:0000256" key="10">
    <source>
        <dbReference type="ARBA" id="ARBA00023008"/>
    </source>
</evidence>
<dbReference type="GO" id="GO:0005507">
    <property type="term" value="F:copper ion binding"/>
    <property type="evidence" value="ECO:0007669"/>
    <property type="project" value="InterPro"/>
</dbReference>
<keyword evidence="12 13" id="KW-0439">Lignin degradation</keyword>
<organism evidence="17 18">
    <name type="scientific">Corchorus olitorius</name>
    <dbReference type="NCBI Taxonomy" id="93759"/>
    <lineage>
        <taxon>Eukaryota</taxon>
        <taxon>Viridiplantae</taxon>
        <taxon>Streptophyta</taxon>
        <taxon>Embryophyta</taxon>
        <taxon>Tracheophyta</taxon>
        <taxon>Spermatophyta</taxon>
        <taxon>Magnoliopsida</taxon>
        <taxon>eudicotyledons</taxon>
        <taxon>Gunneridae</taxon>
        <taxon>Pentapetalae</taxon>
        <taxon>rosids</taxon>
        <taxon>malvids</taxon>
        <taxon>Malvales</taxon>
        <taxon>Malvaceae</taxon>
        <taxon>Grewioideae</taxon>
        <taxon>Apeibeae</taxon>
        <taxon>Corchorus</taxon>
    </lineage>
</organism>
<dbReference type="NCBIfam" id="TIGR03389">
    <property type="entry name" value="laccase"/>
    <property type="match status" value="1"/>
</dbReference>
<feature type="chain" id="PRO_5010003797" description="Laccase" evidence="13">
    <location>
        <begin position="23"/>
        <end position="547"/>
    </location>
</feature>
<dbReference type="InterPro" id="IPR034288">
    <property type="entry name" value="CuRO_1_LCC"/>
</dbReference>
<keyword evidence="8 13" id="KW-0677">Repeat</keyword>
<keyword evidence="11" id="KW-0325">Glycoprotein</keyword>
<dbReference type="GO" id="GO:0046274">
    <property type="term" value="P:lignin catabolic process"/>
    <property type="evidence" value="ECO:0007669"/>
    <property type="project" value="UniProtKB-KW"/>
</dbReference>
<accession>A0A1R3JRA7</accession>
<dbReference type="EC" id="1.10.3.2" evidence="4 13"/>
<gene>
    <name evidence="17" type="ORF">COLO4_14653</name>
</gene>
<comment type="catalytic activity">
    <reaction evidence="1 13">
        <text>4 hydroquinone + O2 = 4 benzosemiquinone + 2 H2O</text>
        <dbReference type="Rhea" id="RHEA:11276"/>
        <dbReference type="ChEBI" id="CHEBI:15377"/>
        <dbReference type="ChEBI" id="CHEBI:15379"/>
        <dbReference type="ChEBI" id="CHEBI:17594"/>
        <dbReference type="ChEBI" id="CHEBI:17977"/>
        <dbReference type="EC" id="1.10.3.2"/>
    </reaction>
</comment>
<dbReference type="InterPro" id="IPR011707">
    <property type="entry name" value="Cu-oxidase-like_N"/>
</dbReference>
<keyword evidence="7 13" id="KW-0479">Metal-binding</keyword>
<keyword evidence="13" id="KW-0732">Signal</keyword>
<reference evidence="18" key="1">
    <citation type="submission" date="2013-09" db="EMBL/GenBank/DDBJ databases">
        <title>Corchorus olitorius genome sequencing.</title>
        <authorList>
            <person name="Alam M."/>
            <person name="Haque M.S."/>
            <person name="Islam M.S."/>
            <person name="Emdad E.M."/>
            <person name="Islam M.M."/>
            <person name="Ahmed B."/>
            <person name="Halim A."/>
            <person name="Hossen Q.M.M."/>
            <person name="Hossain M.Z."/>
            <person name="Ahmed R."/>
            <person name="Khan M.M."/>
            <person name="Islam R."/>
            <person name="Rashid M.M."/>
            <person name="Khan S.A."/>
            <person name="Rahman M.S."/>
            <person name="Alam M."/>
            <person name="Yahiya A.S."/>
            <person name="Khan M.S."/>
            <person name="Azam M.S."/>
            <person name="Haque T."/>
            <person name="Lashkar M.Z.H."/>
            <person name="Akhand A.I."/>
            <person name="Morshed G."/>
            <person name="Roy S."/>
            <person name="Uddin K.S."/>
            <person name="Rabeya T."/>
            <person name="Hossain A.S."/>
            <person name="Chowdhury A."/>
            <person name="Snigdha A.R."/>
            <person name="Mortoza M.S."/>
            <person name="Matin S.A."/>
            <person name="Hoque S.M.E."/>
            <person name="Islam M.K."/>
            <person name="Roy D.K."/>
            <person name="Haider R."/>
            <person name="Moosa M.M."/>
            <person name="Elias S.M."/>
            <person name="Hasan A.M."/>
            <person name="Jahan S."/>
            <person name="Shafiuddin M."/>
            <person name="Mahmood N."/>
            <person name="Shommy N.S."/>
        </authorList>
    </citation>
    <scope>NUCLEOTIDE SEQUENCE [LARGE SCALE GENOMIC DNA]</scope>
    <source>
        <strain evidence="18">cv. O-4</strain>
    </source>
</reference>
<keyword evidence="5 13" id="KW-0052">Apoplast</keyword>
<evidence type="ECO:0000256" key="8">
    <source>
        <dbReference type="ARBA" id="ARBA00022737"/>
    </source>
</evidence>
<evidence type="ECO:0000256" key="13">
    <source>
        <dbReference type="RuleBase" id="RU361119"/>
    </source>
</evidence>
<name>A0A1R3JRA7_9ROSI</name>
<dbReference type="PANTHER" id="PTHR11709:SF9">
    <property type="entry name" value="LACCASE-7"/>
    <property type="match status" value="1"/>
</dbReference>
<dbReference type="InterPro" id="IPR008972">
    <property type="entry name" value="Cupredoxin"/>
</dbReference>
<dbReference type="InterPro" id="IPR033138">
    <property type="entry name" value="Cu_oxidase_CS"/>
</dbReference>
<keyword evidence="18" id="KW-1185">Reference proteome</keyword>
<dbReference type="InterPro" id="IPR017761">
    <property type="entry name" value="Laccase"/>
</dbReference>
<dbReference type="Gene3D" id="2.60.40.420">
    <property type="entry name" value="Cupredoxins - blue copper proteins"/>
    <property type="match status" value="3"/>
</dbReference>
<evidence type="ECO:0000256" key="1">
    <source>
        <dbReference type="ARBA" id="ARBA00000349"/>
    </source>
</evidence>
<sequence>MGRPVFFLVCNLALLLASIASAAIVEHTFDVQNLTVTRLCHRQVITAVNGSLPGPTIHVKEGDTLIVRVCNGSPYNLTIHWHGVFQKLSCWADGPNMITQCPIRPGHNYTYKFNITDQEGTLWWHAHVSWLRATVYGALIIRPKKGHSYPFREWWNGNVVDIEDQAIATGIPPRDSDAFTINGWPDTYKLIVEKGKTYLLRIINAALNNQLFYKIANHKLKVVAVDAAYTKPYVTDVIVVAPGQTVDALLTTDQHVGSYYMAAAAYISAGIPTFPNTTTTGIVEYDGASIEPPKMPKLPAFNDTPTAYKFSSNLTGLKGGPHWVDVPRIVNYRMFVTIGLGLETCPKNMVCPAGPNNTRGSASMNNQSFVLPTKFSVLQAFYYNIGGVFTTDFPAHPPVKFDYTNASINGNILGLSLTPKVTKVTKLKFNSTVEMVLQNTAILGVENHPMHVHGFNFHVLAQGFGNYNPAIDPKKFNLVNPQVRNTIGVPAGGWAVIRFIADNPGAWIMHCHLDVHLGWGLATAFVVENGPTPETTLLPPPADFPKC</sequence>
<keyword evidence="9 13" id="KW-0560">Oxidoreductase</keyword>
<evidence type="ECO:0000259" key="15">
    <source>
        <dbReference type="Pfam" id="PF07731"/>
    </source>
</evidence>
<dbReference type="PROSITE" id="PS00080">
    <property type="entry name" value="MULTICOPPER_OXIDASE2"/>
    <property type="match status" value="1"/>
</dbReference>
<dbReference type="EMBL" id="AWUE01015448">
    <property type="protein sequence ID" value="OMO97393.1"/>
    <property type="molecule type" value="Genomic_DNA"/>
</dbReference>
<dbReference type="Pfam" id="PF07731">
    <property type="entry name" value="Cu-oxidase_2"/>
    <property type="match status" value="1"/>
</dbReference>
<dbReference type="AlphaFoldDB" id="A0A1R3JRA7"/>
<comment type="subcellular location">
    <subcellularLocation>
        <location evidence="2 13">Secreted</location>
        <location evidence="2 13">Extracellular space</location>
        <location evidence="2 13">Apoplast</location>
    </subcellularLocation>
</comment>
<protein>
    <recommendedName>
        <fullName evidence="4 13">Laccase</fullName>
        <ecNumber evidence="4 13">1.10.3.2</ecNumber>
    </recommendedName>
    <alternativeName>
        <fullName evidence="13">Benzenediol:oxygen oxidoreductase</fullName>
    </alternativeName>
    <alternativeName>
        <fullName evidence="13">Diphenol oxidase</fullName>
    </alternativeName>
    <alternativeName>
        <fullName evidence="13">Urishiol oxidase</fullName>
    </alternativeName>
</protein>
<evidence type="ECO:0000259" key="14">
    <source>
        <dbReference type="Pfam" id="PF00394"/>
    </source>
</evidence>
<evidence type="ECO:0000313" key="17">
    <source>
        <dbReference type="EMBL" id="OMO97393.1"/>
    </source>
</evidence>
<dbReference type="InterPro" id="IPR002355">
    <property type="entry name" value="Cu_oxidase_Cu_BS"/>
</dbReference>
<comment type="cofactor">
    <cofactor evidence="13">
        <name>Cu cation</name>
        <dbReference type="ChEBI" id="CHEBI:23378"/>
    </cofactor>
    <text evidence="13">Binds 4 Cu cations per monomer.</text>
</comment>
<evidence type="ECO:0000256" key="9">
    <source>
        <dbReference type="ARBA" id="ARBA00023002"/>
    </source>
</evidence>
<evidence type="ECO:0000313" key="18">
    <source>
        <dbReference type="Proteomes" id="UP000187203"/>
    </source>
</evidence>
<keyword evidence="10 13" id="KW-0186">Copper</keyword>
<dbReference type="InterPro" id="IPR045087">
    <property type="entry name" value="Cu-oxidase_fam"/>
</dbReference>
<evidence type="ECO:0000256" key="11">
    <source>
        <dbReference type="ARBA" id="ARBA00023180"/>
    </source>
</evidence>
<comment type="similarity">
    <text evidence="3 13">Belongs to the multicopper oxidase family.</text>
</comment>
<dbReference type="CDD" id="cd13849">
    <property type="entry name" value="CuRO_1_LCC_plant"/>
    <property type="match status" value="1"/>
</dbReference>
<evidence type="ECO:0000256" key="4">
    <source>
        <dbReference type="ARBA" id="ARBA00012297"/>
    </source>
</evidence>
<dbReference type="GO" id="GO:0052716">
    <property type="term" value="F:hydroquinone:oxygen oxidoreductase activity"/>
    <property type="evidence" value="ECO:0007669"/>
    <property type="project" value="UniProtKB-EC"/>
</dbReference>
<dbReference type="PANTHER" id="PTHR11709">
    <property type="entry name" value="MULTI-COPPER OXIDASE"/>
    <property type="match status" value="1"/>
</dbReference>
<evidence type="ECO:0000259" key="16">
    <source>
        <dbReference type="Pfam" id="PF07732"/>
    </source>
</evidence>
<evidence type="ECO:0000256" key="3">
    <source>
        <dbReference type="ARBA" id="ARBA00010609"/>
    </source>
</evidence>
<dbReference type="Pfam" id="PF00394">
    <property type="entry name" value="Cu-oxidase"/>
    <property type="match status" value="1"/>
</dbReference>
<evidence type="ECO:0000256" key="2">
    <source>
        <dbReference type="ARBA" id="ARBA00004271"/>
    </source>
</evidence>
<dbReference type="STRING" id="93759.A0A1R3JRA7"/>
<dbReference type="CDD" id="cd13897">
    <property type="entry name" value="CuRO_3_LCC_plant"/>
    <property type="match status" value="1"/>
</dbReference>
<dbReference type="InterPro" id="IPR034289">
    <property type="entry name" value="CuRO_3_LCC"/>
</dbReference>
<feature type="signal peptide" evidence="13">
    <location>
        <begin position="1"/>
        <end position="22"/>
    </location>
</feature>
<dbReference type="Pfam" id="PF07732">
    <property type="entry name" value="Cu-oxidase_3"/>
    <property type="match status" value="1"/>
</dbReference>
<dbReference type="InterPro" id="IPR001117">
    <property type="entry name" value="Cu-oxidase_2nd"/>
</dbReference>
<dbReference type="SUPFAM" id="SSF49503">
    <property type="entry name" value="Cupredoxins"/>
    <property type="match status" value="3"/>
</dbReference>
<dbReference type="InterPro" id="IPR034285">
    <property type="entry name" value="CuRO_2_LCC"/>
</dbReference>
<evidence type="ECO:0000256" key="7">
    <source>
        <dbReference type="ARBA" id="ARBA00022723"/>
    </source>
</evidence>
<dbReference type="PROSITE" id="PS00079">
    <property type="entry name" value="MULTICOPPER_OXIDASE1"/>
    <property type="match status" value="1"/>
</dbReference>